<proteinExistence type="predicted"/>
<organism evidence="2 3">
    <name type="scientific">Bacillus kandeliae</name>
    <dbReference type="NCBI Taxonomy" id="3129297"/>
    <lineage>
        <taxon>Bacteria</taxon>
        <taxon>Bacillati</taxon>
        <taxon>Bacillota</taxon>
        <taxon>Bacilli</taxon>
        <taxon>Bacillales</taxon>
        <taxon>Bacillaceae</taxon>
        <taxon>Bacillus</taxon>
    </lineage>
</organism>
<accession>A0ABZ2N2H0</accession>
<sequence>MPDSFYFPVFSGLLTEEHRKKVGPALWEFLWCISTTTKEVIEDGELLGIVLGGKPVSYNDVAKELGGSKSTVKRNFEKLEQEGYILMTRTPYGHIIKVKNSKKFKKSAENSTGAKYDTGAKNEYRGAIFGRGGAENGHSNKDIELDIKQDINTSAANSTREEPTGGVPTTEIVQLPNGSVGQIPGNSSKSKSDYERLRDYYMQLAGIGGFDVNAKDQKSIQELLSYGVDIDKALEWTRLCFENYAPKHPRDKINSFSYCLPKILDKHFAEKEAATNGQKVYQHRGSYGRSTGKGKSADQVYRELEEARRAWGG</sequence>
<protein>
    <submittedName>
        <fullName evidence="2">Winged helix-turn-helix domain-containing protein</fullName>
    </submittedName>
</protein>
<evidence type="ECO:0000256" key="1">
    <source>
        <dbReference type="SAM" id="MobiDB-lite"/>
    </source>
</evidence>
<evidence type="ECO:0000313" key="3">
    <source>
        <dbReference type="Proteomes" id="UP001387364"/>
    </source>
</evidence>
<dbReference type="InterPro" id="IPR036390">
    <property type="entry name" value="WH_DNA-bd_sf"/>
</dbReference>
<dbReference type="Pfam" id="PF13412">
    <property type="entry name" value="HTH_24"/>
    <property type="match status" value="1"/>
</dbReference>
<dbReference type="SUPFAM" id="SSF46785">
    <property type="entry name" value="Winged helix' DNA-binding domain"/>
    <property type="match status" value="1"/>
</dbReference>
<evidence type="ECO:0000313" key="2">
    <source>
        <dbReference type="EMBL" id="WXB91898.1"/>
    </source>
</evidence>
<dbReference type="Proteomes" id="UP001387364">
    <property type="component" value="Chromosome"/>
</dbReference>
<gene>
    <name evidence="2" type="ORF">WDJ61_11530</name>
</gene>
<reference evidence="2 3" key="1">
    <citation type="submission" date="2024-02" db="EMBL/GenBank/DDBJ databases">
        <title>Seven novel Bacillus-like species.</title>
        <authorList>
            <person name="Liu G."/>
        </authorList>
    </citation>
    <scope>NUCLEOTIDE SEQUENCE [LARGE SCALE GENOMIC DNA]</scope>
    <source>
        <strain evidence="2 3">FJAT-52991</strain>
    </source>
</reference>
<feature type="region of interest" description="Disordered" evidence="1">
    <location>
        <begin position="155"/>
        <end position="191"/>
    </location>
</feature>
<dbReference type="RefSeq" id="WP_338749848.1">
    <property type="nucleotide sequence ID" value="NZ_CP147404.1"/>
</dbReference>
<feature type="compositionally biased region" description="Polar residues" evidence="1">
    <location>
        <begin position="176"/>
        <end position="189"/>
    </location>
</feature>
<name>A0ABZ2N2H0_9BACI</name>
<dbReference type="EMBL" id="CP147404">
    <property type="protein sequence ID" value="WXB91898.1"/>
    <property type="molecule type" value="Genomic_DNA"/>
</dbReference>
<keyword evidence="3" id="KW-1185">Reference proteome</keyword>